<evidence type="ECO:0000259" key="8">
    <source>
        <dbReference type="Pfam" id="PF01850"/>
    </source>
</evidence>
<dbReference type="EC" id="3.1.-.-" evidence="7"/>
<dbReference type="Pfam" id="PF01850">
    <property type="entry name" value="PIN"/>
    <property type="match status" value="1"/>
</dbReference>
<evidence type="ECO:0000313" key="9">
    <source>
        <dbReference type="EMBL" id="EFG77975.1"/>
    </source>
</evidence>
<dbReference type="GO" id="GO:0004540">
    <property type="term" value="F:RNA nuclease activity"/>
    <property type="evidence" value="ECO:0007669"/>
    <property type="project" value="InterPro"/>
</dbReference>
<evidence type="ECO:0000313" key="10">
    <source>
        <dbReference type="Proteomes" id="UP000003653"/>
    </source>
</evidence>
<dbReference type="CDD" id="cd09874">
    <property type="entry name" value="PIN_MT3492-like"/>
    <property type="match status" value="1"/>
</dbReference>
<dbReference type="Gene3D" id="3.40.50.1010">
    <property type="entry name" value="5'-nuclease"/>
    <property type="match status" value="1"/>
</dbReference>
<dbReference type="eggNOG" id="COG1848">
    <property type="taxonomic scope" value="Bacteria"/>
</dbReference>
<comment type="similarity">
    <text evidence="7">Belongs to the PINc/VapC protein family.</text>
</comment>
<organism evidence="9 10">
    <name type="scientific">Mycobacterium parascrofulaceum ATCC BAA-614</name>
    <dbReference type="NCBI Taxonomy" id="525368"/>
    <lineage>
        <taxon>Bacteria</taxon>
        <taxon>Bacillati</taxon>
        <taxon>Actinomycetota</taxon>
        <taxon>Actinomycetes</taxon>
        <taxon>Mycobacteriales</taxon>
        <taxon>Mycobacteriaceae</taxon>
        <taxon>Mycobacterium</taxon>
        <taxon>Mycobacterium simiae complex</taxon>
    </lineage>
</organism>
<name>D5P7G0_9MYCO</name>
<accession>D5P7G0</accession>
<dbReference type="SUPFAM" id="SSF88723">
    <property type="entry name" value="PIN domain-like"/>
    <property type="match status" value="1"/>
</dbReference>
<comment type="caution">
    <text evidence="9">The sequence shown here is derived from an EMBL/GenBank/DDBJ whole genome shotgun (WGS) entry which is preliminary data.</text>
</comment>
<dbReference type="InterPro" id="IPR029060">
    <property type="entry name" value="PIN-like_dom_sf"/>
</dbReference>
<comment type="function">
    <text evidence="7">Toxic component of a toxin-antitoxin (TA) system. An RNase.</text>
</comment>
<keyword evidence="5 7" id="KW-0378">Hydrolase</keyword>
<protein>
    <recommendedName>
        <fullName evidence="7">Ribonuclease VapC</fullName>
        <shortName evidence="7">RNase VapC</shortName>
        <ecNumber evidence="7">3.1.-.-</ecNumber>
    </recommendedName>
    <alternativeName>
        <fullName evidence="7">Toxin VapC</fullName>
    </alternativeName>
</protein>
<dbReference type="HOGENOM" id="CLU_119496_0_0_11"/>
<dbReference type="Proteomes" id="UP000003653">
    <property type="component" value="Unassembled WGS sequence"/>
</dbReference>
<dbReference type="EMBL" id="ADNV01000199">
    <property type="protein sequence ID" value="EFG77975.1"/>
    <property type="molecule type" value="Genomic_DNA"/>
</dbReference>
<dbReference type="AlphaFoldDB" id="D5P7G0"/>
<dbReference type="HAMAP" id="MF_00265">
    <property type="entry name" value="VapC_Nob1"/>
    <property type="match status" value="1"/>
</dbReference>
<keyword evidence="3 7" id="KW-0540">Nuclease</keyword>
<dbReference type="GO" id="GO:0090729">
    <property type="term" value="F:toxin activity"/>
    <property type="evidence" value="ECO:0007669"/>
    <property type="project" value="UniProtKB-KW"/>
</dbReference>
<dbReference type="GO" id="GO:0016787">
    <property type="term" value="F:hydrolase activity"/>
    <property type="evidence" value="ECO:0007669"/>
    <property type="project" value="UniProtKB-KW"/>
</dbReference>
<reference evidence="9 10" key="1">
    <citation type="submission" date="2010-04" db="EMBL/GenBank/DDBJ databases">
        <authorList>
            <person name="Muzny D."/>
            <person name="Qin X."/>
            <person name="Deng J."/>
            <person name="Jiang H."/>
            <person name="Liu Y."/>
            <person name="Qu J."/>
            <person name="Song X.-Z."/>
            <person name="Zhang L."/>
            <person name="Thornton R."/>
            <person name="Coyle M."/>
            <person name="Francisco L."/>
            <person name="Jackson L."/>
            <person name="Javaid M."/>
            <person name="Korchina V."/>
            <person name="Kovar C."/>
            <person name="Mata R."/>
            <person name="Mathew T."/>
            <person name="Ngo R."/>
            <person name="Nguyen L."/>
            <person name="Nguyen N."/>
            <person name="Okwuonu G."/>
            <person name="Ongeri F."/>
            <person name="Pham C."/>
            <person name="Simmons D."/>
            <person name="Wilczek-Boney K."/>
            <person name="Hale W."/>
            <person name="Jakkamsetti A."/>
            <person name="Pham P."/>
            <person name="Ruth R."/>
            <person name="San Lucas F."/>
            <person name="Warren J."/>
            <person name="Zhang J."/>
            <person name="Zhao Z."/>
            <person name="Zhou C."/>
            <person name="Zhu D."/>
            <person name="Lee S."/>
            <person name="Bess C."/>
            <person name="Blankenburg K."/>
            <person name="Forbes L."/>
            <person name="Fu Q."/>
            <person name="Gubbala S."/>
            <person name="Hirani K."/>
            <person name="Jayaseelan J.C."/>
            <person name="Lara F."/>
            <person name="Munidasa M."/>
            <person name="Palculict T."/>
            <person name="Patil S."/>
            <person name="Pu L.-L."/>
            <person name="Saada N."/>
            <person name="Tang L."/>
            <person name="Weissenberger G."/>
            <person name="Zhu Y."/>
            <person name="Hemphill L."/>
            <person name="Shang Y."/>
            <person name="Youmans B."/>
            <person name="Ayvaz T."/>
            <person name="Ross M."/>
            <person name="Santibanez J."/>
            <person name="Aqrawi P."/>
            <person name="Gross S."/>
            <person name="Joshi V."/>
            <person name="Fowler G."/>
            <person name="Nazareth L."/>
            <person name="Reid J."/>
            <person name="Worley K."/>
            <person name="Petrosino J."/>
            <person name="Highlander S."/>
            <person name="Gibbs R."/>
        </authorList>
    </citation>
    <scope>NUCLEOTIDE SEQUENCE [LARGE SCALE GENOMIC DNA]</scope>
    <source>
        <strain evidence="9 10">ATCC BAA-614</strain>
    </source>
</reference>
<evidence type="ECO:0000256" key="6">
    <source>
        <dbReference type="ARBA" id="ARBA00022842"/>
    </source>
</evidence>
<keyword evidence="4 7" id="KW-0479">Metal-binding</keyword>
<evidence type="ECO:0000256" key="1">
    <source>
        <dbReference type="ARBA" id="ARBA00001946"/>
    </source>
</evidence>
<gene>
    <name evidence="7" type="primary">vapC</name>
    <name evidence="9" type="ORF">HMPREF0591_2104</name>
</gene>
<dbReference type="RefSeq" id="WP_007170971.1">
    <property type="nucleotide sequence ID" value="NZ_GG770557.1"/>
</dbReference>
<feature type="domain" description="PIN" evidence="8">
    <location>
        <begin position="4"/>
        <end position="120"/>
    </location>
</feature>
<keyword evidence="2 7" id="KW-1277">Toxin-antitoxin system</keyword>
<keyword evidence="7" id="KW-0800">Toxin</keyword>
<proteinExistence type="inferred from homology"/>
<comment type="cofactor">
    <cofactor evidence="1 7">
        <name>Mg(2+)</name>
        <dbReference type="ChEBI" id="CHEBI:18420"/>
    </cofactor>
</comment>
<keyword evidence="6 7" id="KW-0460">Magnesium</keyword>
<keyword evidence="10" id="KW-1185">Reference proteome</keyword>
<evidence type="ECO:0000256" key="4">
    <source>
        <dbReference type="ARBA" id="ARBA00022723"/>
    </source>
</evidence>
<evidence type="ECO:0000256" key="7">
    <source>
        <dbReference type="HAMAP-Rule" id="MF_00265"/>
    </source>
</evidence>
<evidence type="ECO:0000256" key="5">
    <source>
        <dbReference type="ARBA" id="ARBA00022801"/>
    </source>
</evidence>
<evidence type="ECO:0000256" key="2">
    <source>
        <dbReference type="ARBA" id="ARBA00022649"/>
    </source>
</evidence>
<sequence length="131" mass="13746">MKTYLDTSALVKLVVAEDESTALQEYLRAVAADTLFTAALARTELIRAVSGAGAGAVSQARRILDQLDTINLTRGLLDAAADLRPARLRTLDAIHLAAAQRAGTDLRAVVTYDTRMAAAAADLGIVIEAPA</sequence>
<evidence type="ECO:0000256" key="3">
    <source>
        <dbReference type="ARBA" id="ARBA00022722"/>
    </source>
</evidence>
<dbReference type="GO" id="GO:0000287">
    <property type="term" value="F:magnesium ion binding"/>
    <property type="evidence" value="ECO:0007669"/>
    <property type="project" value="UniProtKB-UniRule"/>
</dbReference>
<feature type="binding site" evidence="7">
    <location>
        <position position="6"/>
    </location>
    <ligand>
        <name>Mg(2+)</name>
        <dbReference type="ChEBI" id="CHEBI:18420"/>
    </ligand>
</feature>
<feature type="binding site" evidence="7">
    <location>
        <position position="92"/>
    </location>
    <ligand>
        <name>Mg(2+)</name>
        <dbReference type="ChEBI" id="CHEBI:18420"/>
    </ligand>
</feature>
<dbReference type="InterPro" id="IPR022907">
    <property type="entry name" value="VapC_family"/>
</dbReference>
<dbReference type="InterPro" id="IPR002716">
    <property type="entry name" value="PIN_dom"/>
</dbReference>